<reference evidence="18" key="1">
    <citation type="submission" date="2018-06" db="EMBL/GenBank/DDBJ databases">
        <authorList>
            <person name="Zhirakovskaya E."/>
        </authorList>
    </citation>
    <scope>NUCLEOTIDE SEQUENCE</scope>
</reference>
<evidence type="ECO:0000313" key="18">
    <source>
        <dbReference type="EMBL" id="VAV86247.1"/>
    </source>
</evidence>
<keyword evidence="3 18" id="KW-0808">Transferase</keyword>
<dbReference type="GO" id="GO:0006302">
    <property type="term" value="P:double-strand break repair"/>
    <property type="evidence" value="ECO:0007669"/>
    <property type="project" value="TreeGrafter"/>
</dbReference>
<dbReference type="InterPro" id="IPR029060">
    <property type="entry name" value="PIN-like_dom_sf"/>
</dbReference>
<feature type="domain" description="DNA-directed DNA polymerase family A palm" evidence="17">
    <location>
        <begin position="751"/>
        <end position="958"/>
    </location>
</feature>
<dbReference type="Gene3D" id="1.10.150.20">
    <property type="entry name" value="5' to 3' exonuclease, C-terminal subdomain"/>
    <property type="match status" value="2"/>
</dbReference>
<evidence type="ECO:0000256" key="7">
    <source>
        <dbReference type="ARBA" id="ARBA00022763"/>
    </source>
</evidence>
<dbReference type="CDD" id="cd09898">
    <property type="entry name" value="H3TH_53EXO"/>
    <property type="match status" value="1"/>
</dbReference>
<dbReference type="FunFam" id="1.10.150.20:FF:000002">
    <property type="entry name" value="DNA polymerase I"/>
    <property type="match status" value="1"/>
</dbReference>
<evidence type="ECO:0000256" key="8">
    <source>
        <dbReference type="ARBA" id="ARBA00022801"/>
    </source>
</evidence>
<evidence type="ECO:0000256" key="11">
    <source>
        <dbReference type="ARBA" id="ARBA00023125"/>
    </source>
</evidence>
<dbReference type="GO" id="GO:0008408">
    <property type="term" value="F:3'-5' exonuclease activity"/>
    <property type="evidence" value="ECO:0007669"/>
    <property type="project" value="InterPro"/>
</dbReference>
<feature type="domain" description="5'-3' exonuclease" evidence="16">
    <location>
        <begin position="30"/>
        <end position="290"/>
    </location>
</feature>
<keyword evidence="5" id="KW-0235">DNA replication</keyword>
<dbReference type="SMART" id="SM00279">
    <property type="entry name" value="HhH2"/>
    <property type="match status" value="1"/>
</dbReference>
<comment type="catalytic activity">
    <reaction evidence="13">
        <text>DNA(n) + a 2'-deoxyribonucleoside 5'-triphosphate = DNA(n+1) + diphosphate</text>
        <dbReference type="Rhea" id="RHEA:22508"/>
        <dbReference type="Rhea" id="RHEA-COMP:17339"/>
        <dbReference type="Rhea" id="RHEA-COMP:17340"/>
        <dbReference type="ChEBI" id="CHEBI:33019"/>
        <dbReference type="ChEBI" id="CHEBI:61560"/>
        <dbReference type="ChEBI" id="CHEBI:173112"/>
        <dbReference type="EC" id="2.7.7.7"/>
    </reaction>
</comment>
<dbReference type="Pfam" id="PF02739">
    <property type="entry name" value="5_3_exonuc_N"/>
    <property type="match status" value="1"/>
</dbReference>
<dbReference type="GO" id="GO:0006261">
    <property type="term" value="P:DNA-templated DNA replication"/>
    <property type="evidence" value="ECO:0007669"/>
    <property type="project" value="InterPro"/>
</dbReference>
<gene>
    <name evidence="18" type="ORF">MNBD_BACTEROID02-511</name>
</gene>
<dbReference type="CDD" id="cd08637">
    <property type="entry name" value="DNA_pol_A_pol_I_C"/>
    <property type="match status" value="1"/>
</dbReference>
<dbReference type="InterPro" id="IPR002421">
    <property type="entry name" value="5-3_exonuclease"/>
</dbReference>
<keyword evidence="11" id="KW-0238">DNA-binding</keyword>
<feature type="compositionally biased region" description="Polar residues" evidence="14">
    <location>
        <begin position="340"/>
        <end position="357"/>
    </location>
</feature>
<dbReference type="NCBIfam" id="TIGR00593">
    <property type="entry name" value="pola"/>
    <property type="match status" value="1"/>
</dbReference>
<keyword evidence="8" id="KW-0378">Hydrolase</keyword>
<evidence type="ECO:0000256" key="4">
    <source>
        <dbReference type="ARBA" id="ARBA00022695"/>
    </source>
</evidence>
<dbReference type="InterPro" id="IPR012337">
    <property type="entry name" value="RNaseH-like_sf"/>
</dbReference>
<evidence type="ECO:0000256" key="14">
    <source>
        <dbReference type="SAM" id="MobiDB-lite"/>
    </source>
</evidence>
<sequence length="994" mass="111674">MAFLFLIALTFKFKICSFIVFNTHYMSEQKRLFLLDAYALIFRGYYAFIKNPRINSKGLDTSAILGFTNSLLDVIKRERPDHLGVCFDKGGSVDRKELFPEYKAHRDETPEAIKIAIPYIESILKAMHIPIIVKEGFEADDVIGTLAKQAEKQGYKTFMVTPDKDFAQLVSDNIFMYRPMFGGGYETWGIPEVKAKFEIEHPDQVIDFLGMKGDAADNIPGLPGVGDKTAKKFLAQYGSMEGLLAHTHELKGKMKEKIEANAELGLLSKKLARIMLDVPVSFDEHDFELNTPDIDAVKQIFQELEFRRLTENLVKTFASEASNSNNRSSNNSLPLGEMSAGQSGQKSTSSKPSAAGSGQFSLFGASTTLSNPNSTTLSNQSLEETTSEYTRKTIATTSHFYQSVTPGLSMKLFLDKLMQQSSVCFDTETTSINPITAQLVGIAFSWDVGKGFYVPFPEQKEEAQELMEQLRPFFEADYIEKIGQNLKYDIKVLAKYNITVKGQLFDTMIAHYLINPDMRHNMDVLAETYLNYTPISITELIGKKGKNQLSMREVPLEQQTEYAVEDADITLQLKEHFQGELTEANTKKLFDELEIPLVKVLASMELEGITLDAKFLHSLSEDLNADIATLESKIYDAAGEAFNIASPKQLGIILFEKLKLVDKPKKTKTGQYATSEDILSYLAKDHEIIRHILEYRGLAKLKSTYVDALPNQVLEQTGRVHTDYMQTVAATGRLSSNNPNLQNIPIRTERGRQVRKAFIPRSDDYILLAADYSQIELRVIAALSEEDNMISAFKNGEDIHASTAAKVFNVPINEVTREQRGNAKTVNFGIIYGVSAFGLSNQTNLSRSESKELIETYYQTYPKLRNYISEQIDFARDHGYVQTVLGRRRYLKDINSRNAVVRGAAERNAVNAPIQGSAADIIKIAMINIYNKLEAGNYKTKMLLQVHDELVFDVFKPELDTIKTLVKTEMEAAYQLAVPLVVDLDTGNNWLEAH</sequence>
<dbReference type="GO" id="GO:0003677">
    <property type="term" value="F:DNA binding"/>
    <property type="evidence" value="ECO:0007669"/>
    <property type="project" value="UniProtKB-KW"/>
</dbReference>
<keyword evidence="7" id="KW-0227">DNA damage</keyword>
<keyword evidence="12" id="KW-0234">DNA repair</keyword>
<evidence type="ECO:0000256" key="12">
    <source>
        <dbReference type="ARBA" id="ARBA00023204"/>
    </source>
</evidence>
<dbReference type="SMART" id="SM00474">
    <property type="entry name" value="35EXOc"/>
    <property type="match status" value="1"/>
</dbReference>
<dbReference type="PROSITE" id="PS00447">
    <property type="entry name" value="DNA_POLYMERASE_A"/>
    <property type="match status" value="1"/>
</dbReference>
<dbReference type="Gene3D" id="3.40.50.1010">
    <property type="entry name" value="5'-nuclease"/>
    <property type="match status" value="1"/>
</dbReference>
<dbReference type="Gene3D" id="3.30.70.370">
    <property type="match status" value="1"/>
</dbReference>
<keyword evidence="4 18" id="KW-0548">Nucleotidyltransferase</keyword>
<name>A0A3B0R3L6_9ZZZZ</name>
<dbReference type="EMBL" id="UOEB01000312">
    <property type="protein sequence ID" value="VAV86247.1"/>
    <property type="molecule type" value="Genomic_DNA"/>
</dbReference>
<dbReference type="InterPro" id="IPR020045">
    <property type="entry name" value="DNA_polI_H3TH"/>
</dbReference>
<feature type="compositionally biased region" description="Low complexity" evidence="14">
    <location>
        <begin position="322"/>
        <end position="332"/>
    </location>
</feature>
<dbReference type="SUPFAM" id="SSF53098">
    <property type="entry name" value="Ribonuclease H-like"/>
    <property type="match status" value="1"/>
</dbReference>
<dbReference type="InterPro" id="IPR043502">
    <property type="entry name" value="DNA/RNA_pol_sf"/>
</dbReference>
<dbReference type="PRINTS" id="PR00868">
    <property type="entry name" value="DNAPOLI"/>
</dbReference>
<dbReference type="EC" id="2.7.7.7" evidence="2"/>
<feature type="region of interest" description="Disordered" evidence="14">
    <location>
        <begin position="320"/>
        <end position="357"/>
    </location>
</feature>
<dbReference type="AlphaFoldDB" id="A0A3B0R3L6"/>
<dbReference type="SMART" id="SM00475">
    <property type="entry name" value="53EXOc"/>
    <property type="match status" value="1"/>
</dbReference>
<dbReference type="CDD" id="cd09859">
    <property type="entry name" value="PIN_53EXO"/>
    <property type="match status" value="1"/>
</dbReference>
<evidence type="ECO:0000256" key="13">
    <source>
        <dbReference type="ARBA" id="ARBA00049244"/>
    </source>
</evidence>
<dbReference type="InterPro" id="IPR020046">
    <property type="entry name" value="5-3_exonucl_a-hlix_arch_N"/>
</dbReference>
<evidence type="ECO:0000256" key="9">
    <source>
        <dbReference type="ARBA" id="ARBA00022839"/>
    </source>
</evidence>
<evidence type="ECO:0000259" key="17">
    <source>
        <dbReference type="SMART" id="SM00482"/>
    </source>
</evidence>
<comment type="similarity">
    <text evidence="1">Belongs to the DNA polymerase type-A family.</text>
</comment>
<dbReference type="Pfam" id="PF00476">
    <property type="entry name" value="DNA_pol_A"/>
    <property type="match status" value="1"/>
</dbReference>
<dbReference type="GO" id="GO:0008409">
    <property type="term" value="F:5'-3' exonuclease activity"/>
    <property type="evidence" value="ECO:0007669"/>
    <property type="project" value="InterPro"/>
</dbReference>
<dbReference type="FunFam" id="1.20.1060.10:FF:000001">
    <property type="entry name" value="DNA polymerase I"/>
    <property type="match status" value="1"/>
</dbReference>
<dbReference type="InterPro" id="IPR002298">
    <property type="entry name" value="DNA_polymerase_A"/>
</dbReference>
<dbReference type="SUPFAM" id="SSF88723">
    <property type="entry name" value="PIN domain-like"/>
    <property type="match status" value="1"/>
</dbReference>
<dbReference type="FunFam" id="1.10.150.20:FF:000003">
    <property type="entry name" value="DNA polymerase I"/>
    <property type="match status" value="1"/>
</dbReference>
<dbReference type="SMART" id="SM00482">
    <property type="entry name" value="POLAc"/>
    <property type="match status" value="1"/>
</dbReference>
<dbReference type="SUPFAM" id="SSF47807">
    <property type="entry name" value="5' to 3' exonuclease, C-terminal subdomain"/>
    <property type="match status" value="1"/>
</dbReference>
<organism evidence="18">
    <name type="scientific">hydrothermal vent metagenome</name>
    <dbReference type="NCBI Taxonomy" id="652676"/>
    <lineage>
        <taxon>unclassified sequences</taxon>
        <taxon>metagenomes</taxon>
        <taxon>ecological metagenomes</taxon>
    </lineage>
</organism>
<dbReference type="GO" id="GO:0003887">
    <property type="term" value="F:DNA-directed DNA polymerase activity"/>
    <property type="evidence" value="ECO:0007669"/>
    <property type="project" value="UniProtKB-KW"/>
</dbReference>
<dbReference type="CDD" id="cd06139">
    <property type="entry name" value="DNA_polA_I_Ecoli_like_exo"/>
    <property type="match status" value="1"/>
</dbReference>
<dbReference type="InterPro" id="IPR036279">
    <property type="entry name" value="5-3_exonuclease_C_sf"/>
</dbReference>
<dbReference type="InterPro" id="IPR018320">
    <property type="entry name" value="DNA_polymerase_1"/>
</dbReference>
<evidence type="ECO:0000259" key="16">
    <source>
        <dbReference type="SMART" id="SM00475"/>
    </source>
</evidence>
<dbReference type="InterPro" id="IPR002562">
    <property type="entry name" value="3'-5'_exonuclease_dom"/>
</dbReference>
<keyword evidence="10" id="KW-0239">DNA-directed DNA polymerase</keyword>
<dbReference type="PANTHER" id="PTHR10133">
    <property type="entry name" value="DNA POLYMERASE I"/>
    <property type="match status" value="1"/>
</dbReference>
<evidence type="ECO:0000256" key="6">
    <source>
        <dbReference type="ARBA" id="ARBA00022722"/>
    </source>
</evidence>
<dbReference type="PANTHER" id="PTHR10133:SF27">
    <property type="entry name" value="DNA POLYMERASE NU"/>
    <property type="match status" value="1"/>
</dbReference>
<accession>A0A3B0R3L6</accession>
<protein>
    <recommendedName>
        <fullName evidence="2">DNA-directed DNA polymerase</fullName>
        <ecNumber evidence="2">2.7.7.7</ecNumber>
    </recommendedName>
</protein>
<dbReference type="Gene3D" id="3.30.420.10">
    <property type="entry name" value="Ribonuclease H-like superfamily/Ribonuclease H"/>
    <property type="match status" value="1"/>
</dbReference>
<evidence type="ECO:0000256" key="3">
    <source>
        <dbReference type="ARBA" id="ARBA00022679"/>
    </source>
</evidence>
<dbReference type="Gene3D" id="1.20.1060.10">
    <property type="entry name" value="Taq DNA Polymerase, Chain T, domain 4"/>
    <property type="match status" value="1"/>
</dbReference>
<dbReference type="InterPro" id="IPR019760">
    <property type="entry name" value="DNA-dir_DNA_pol_A_CS"/>
</dbReference>
<feature type="domain" description="3'-5' exonuclease" evidence="15">
    <location>
        <begin position="401"/>
        <end position="582"/>
    </location>
</feature>
<evidence type="ECO:0000256" key="1">
    <source>
        <dbReference type="ARBA" id="ARBA00007705"/>
    </source>
</evidence>
<evidence type="ECO:0000256" key="2">
    <source>
        <dbReference type="ARBA" id="ARBA00012417"/>
    </source>
</evidence>
<dbReference type="InterPro" id="IPR008918">
    <property type="entry name" value="HhH2"/>
</dbReference>
<evidence type="ECO:0000259" key="15">
    <source>
        <dbReference type="SMART" id="SM00474"/>
    </source>
</evidence>
<dbReference type="InterPro" id="IPR036397">
    <property type="entry name" value="RNaseH_sf"/>
</dbReference>
<dbReference type="Pfam" id="PF01612">
    <property type="entry name" value="DNA_pol_A_exo1"/>
    <property type="match status" value="1"/>
</dbReference>
<proteinExistence type="inferred from homology"/>
<dbReference type="InterPro" id="IPR001098">
    <property type="entry name" value="DNA-dir_DNA_pol_A_palm_dom"/>
</dbReference>
<keyword evidence="6" id="KW-0540">Nuclease</keyword>
<keyword evidence="9" id="KW-0269">Exonuclease</keyword>
<dbReference type="SUPFAM" id="SSF56672">
    <property type="entry name" value="DNA/RNA polymerases"/>
    <property type="match status" value="1"/>
</dbReference>
<dbReference type="Pfam" id="PF01367">
    <property type="entry name" value="5_3_exonuc"/>
    <property type="match status" value="1"/>
</dbReference>
<dbReference type="NCBIfam" id="NF004397">
    <property type="entry name" value="PRK05755.1"/>
    <property type="match status" value="1"/>
</dbReference>
<evidence type="ECO:0000256" key="5">
    <source>
        <dbReference type="ARBA" id="ARBA00022705"/>
    </source>
</evidence>
<evidence type="ECO:0000256" key="10">
    <source>
        <dbReference type="ARBA" id="ARBA00022932"/>
    </source>
</evidence>